<sequence length="77" mass="8807">MAITLFLAGTRLKLMLWISGHTDRLICSTQTRQVSNPHLLLLKHLCKYRNMRYAALKFKYPSGASTPTKLYAGLLIR</sequence>
<reference evidence="2 3" key="1">
    <citation type="submission" date="2019-05" db="EMBL/GenBank/DDBJ databases">
        <title>Another draft genome of Portunus trituberculatus and its Hox gene families provides insights of decapod evolution.</title>
        <authorList>
            <person name="Jeong J.-H."/>
            <person name="Song I."/>
            <person name="Kim S."/>
            <person name="Choi T."/>
            <person name="Kim D."/>
            <person name="Ryu S."/>
            <person name="Kim W."/>
        </authorList>
    </citation>
    <scope>NUCLEOTIDE SEQUENCE [LARGE SCALE GENOMIC DNA]</scope>
    <source>
        <tissue evidence="2">Muscle</tissue>
    </source>
</reference>
<dbReference type="AlphaFoldDB" id="A0A5B7CDJ7"/>
<feature type="chain" id="PRO_5022667245" description="Secreted protein" evidence="1">
    <location>
        <begin position="23"/>
        <end position="77"/>
    </location>
</feature>
<evidence type="ECO:0000256" key="1">
    <source>
        <dbReference type="SAM" id="SignalP"/>
    </source>
</evidence>
<feature type="signal peptide" evidence="1">
    <location>
        <begin position="1"/>
        <end position="22"/>
    </location>
</feature>
<dbReference type="EMBL" id="VSRR010000005">
    <property type="protein sequence ID" value="MPC07662.1"/>
    <property type="molecule type" value="Genomic_DNA"/>
</dbReference>
<evidence type="ECO:0000313" key="2">
    <source>
        <dbReference type="EMBL" id="MPC07662.1"/>
    </source>
</evidence>
<organism evidence="2 3">
    <name type="scientific">Portunus trituberculatus</name>
    <name type="common">Swimming crab</name>
    <name type="synonym">Neptunus trituberculatus</name>
    <dbReference type="NCBI Taxonomy" id="210409"/>
    <lineage>
        <taxon>Eukaryota</taxon>
        <taxon>Metazoa</taxon>
        <taxon>Ecdysozoa</taxon>
        <taxon>Arthropoda</taxon>
        <taxon>Crustacea</taxon>
        <taxon>Multicrustacea</taxon>
        <taxon>Malacostraca</taxon>
        <taxon>Eumalacostraca</taxon>
        <taxon>Eucarida</taxon>
        <taxon>Decapoda</taxon>
        <taxon>Pleocyemata</taxon>
        <taxon>Brachyura</taxon>
        <taxon>Eubrachyura</taxon>
        <taxon>Portunoidea</taxon>
        <taxon>Portunidae</taxon>
        <taxon>Portuninae</taxon>
        <taxon>Portunus</taxon>
    </lineage>
</organism>
<gene>
    <name evidence="2" type="ORF">E2C01_000227</name>
</gene>
<protein>
    <recommendedName>
        <fullName evidence="4">Secreted protein</fullName>
    </recommendedName>
</protein>
<evidence type="ECO:0008006" key="4">
    <source>
        <dbReference type="Google" id="ProtNLM"/>
    </source>
</evidence>
<accession>A0A5B7CDJ7</accession>
<name>A0A5B7CDJ7_PORTR</name>
<comment type="caution">
    <text evidence="2">The sequence shown here is derived from an EMBL/GenBank/DDBJ whole genome shotgun (WGS) entry which is preliminary data.</text>
</comment>
<keyword evidence="1" id="KW-0732">Signal</keyword>
<evidence type="ECO:0000313" key="3">
    <source>
        <dbReference type="Proteomes" id="UP000324222"/>
    </source>
</evidence>
<keyword evidence="3" id="KW-1185">Reference proteome</keyword>
<dbReference type="Proteomes" id="UP000324222">
    <property type="component" value="Unassembled WGS sequence"/>
</dbReference>
<proteinExistence type="predicted"/>